<protein>
    <recommendedName>
        <fullName evidence="3">Regulatory protein RecX</fullName>
    </recommendedName>
</protein>
<accession>A0ABW1WNA0</accession>
<proteinExistence type="inferred from homology"/>
<feature type="compositionally biased region" description="Acidic residues" evidence="5">
    <location>
        <begin position="129"/>
        <end position="138"/>
    </location>
</feature>
<gene>
    <name evidence="7" type="ORF">ACFQDP_04400</name>
</gene>
<evidence type="ECO:0000259" key="6">
    <source>
        <dbReference type="Pfam" id="PF02631"/>
    </source>
</evidence>
<sequence>MIPRTVSSPRPARPEPPVTAAWLERVALHYLDRYGASSEMLRRVLTRRVERRCRSREEDPSAHDNVIADTVARAQAAGLIDDARFAASRLRGLRRRGTSTRQAQARLAAKGIDAETIAATLAGEKEEAGGAEEGEADTEEKAARAYARRRRLGPYRRPDTREANRERDLAALARAGFSYRLAKDVIGGDAESDATSFDEE</sequence>
<dbReference type="RefSeq" id="WP_192284875.1">
    <property type="nucleotide sequence ID" value="NZ_JBHSTT010000014.1"/>
</dbReference>
<evidence type="ECO:0000256" key="5">
    <source>
        <dbReference type="SAM" id="MobiDB-lite"/>
    </source>
</evidence>
<dbReference type="InterPro" id="IPR053924">
    <property type="entry name" value="RecX_HTH_2nd"/>
</dbReference>
<evidence type="ECO:0000256" key="1">
    <source>
        <dbReference type="ARBA" id="ARBA00004496"/>
    </source>
</evidence>
<evidence type="ECO:0000256" key="2">
    <source>
        <dbReference type="ARBA" id="ARBA00009695"/>
    </source>
</evidence>
<evidence type="ECO:0000256" key="4">
    <source>
        <dbReference type="ARBA" id="ARBA00022490"/>
    </source>
</evidence>
<comment type="caution">
    <text evidence="7">The sequence shown here is derived from an EMBL/GenBank/DDBJ whole genome shotgun (WGS) entry which is preliminary data.</text>
</comment>
<feature type="region of interest" description="Disordered" evidence="5">
    <location>
        <begin position="125"/>
        <end position="163"/>
    </location>
</feature>
<evidence type="ECO:0000313" key="7">
    <source>
        <dbReference type="EMBL" id="MFC6388600.1"/>
    </source>
</evidence>
<dbReference type="Gene3D" id="1.10.10.10">
    <property type="entry name" value="Winged helix-like DNA-binding domain superfamily/Winged helix DNA-binding domain"/>
    <property type="match status" value="1"/>
</dbReference>
<comment type="subcellular location">
    <subcellularLocation>
        <location evidence="1">Cytoplasm</location>
    </subcellularLocation>
</comment>
<dbReference type="Proteomes" id="UP001596237">
    <property type="component" value="Unassembled WGS sequence"/>
</dbReference>
<keyword evidence="4" id="KW-0963">Cytoplasm</keyword>
<reference evidence="8" key="1">
    <citation type="journal article" date="2019" name="Int. J. Syst. Evol. Microbiol.">
        <title>The Global Catalogue of Microorganisms (GCM) 10K type strain sequencing project: providing services to taxonomists for standard genome sequencing and annotation.</title>
        <authorList>
            <consortium name="The Broad Institute Genomics Platform"/>
            <consortium name="The Broad Institute Genome Sequencing Center for Infectious Disease"/>
            <person name="Wu L."/>
            <person name="Ma J."/>
        </authorList>
    </citation>
    <scope>NUCLEOTIDE SEQUENCE [LARGE SCALE GENOMIC DNA]</scope>
    <source>
        <strain evidence="8">CCUG 36916</strain>
    </source>
</reference>
<dbReference type="InterPro" id="IPR036388">
    <property type="entry name" value="WH-like_DNA-bd_sf"/>
</dbReference>
<name>A0ABW1WNA0_9HYPH</name>
<dbReference type="Pfam" id="PF02631">
    <property type="entry name" value="RecX_HTH2"/>
    <property type="match status" value="1"/>
</dbReference>
<evidence type="ECO:0000313" key="8">
    <source>
        <dbReference type="Proteomes" id="UP001596237"/>
    </source>
</evidence>
<evidence type="ECO:0000256" key="3">
    <source>
        <dbReference type="ARBA" id="ARBA00018111"/>
    </source>
</evidence>
<dbReference type="EMBL" id="JBHSTT010000014">
    <property type="protein sequence ID" value="MFC6388600.1"/>
    <property type="molecule type" value="Genomic_DNA"/>
</dbReference>
<comment type="similarity">
    <text evidence="2">Belongs to the RecX family.</text>
</comment>
<feature type="domain" description="RecX second three-helical" evidence="6">
    <location>
        <begin position="81"/>
        <end position="121"/>
    </location>
</feature>
<organism evidence="7 8">
    <name type="scientific">Methylorubrum zatmanii</name>
    <dbReference type="NCBI Taxonomy" id="29429"/>
    <lineage>
        <taxon>Bacteria</taxon>
        <taxon>Pseudomonadati</taxon>
        <taxon>Pseudomonadota</taxon>
        <taxon>Alphaproteobacteria</taxon>
        <taxon>Hyphomicrobiales</taxon>
        <taxon>Methylobacteriaceae</taxon>
        <taxon>Methylorubrum</taxon>
    </lineage>
</organism>
<keyword evidence="8" id="KW-1185">Reference proteome</keyword>